<feature type="transmembrane region" description="Helical" evidence="6">
    <location>
        <begin position="260"/>
        <end position="281"/>
    </location>
</feature>
<dbReference type="RefSeq" id="WP_337703699.1">
    <property type="nucleotide sequence ID" value="NZ_JBBEGM010000005.1"/>
</dbReference>
<evidence type="ECO:0000256" key="1">
    <source>
        <dbReference type="ARBA" id="ARBA00004651"/>
    </source>
</evidence>
<keyword evidence="2" id="KW-1003">Cell membrane</keyword>
<organism evidence="7 8">
    <name type="scientific">Actinomycetospora flava</name>
    <dbReference type="NCBI Taxonomy" id="3129232"/>
    <lineage>
        <taxon>Bacteria</taxon>
        <taxon>Bacillati</taxon>
        <taxon>Actinomycetota</taxon>
        <taxon>Actinomycetes</taxon>
        <taxon>Pseudonocardiales</taxon>
        <taxon>Pseudonocardiaceae</taxon>
        <taxon>Actinomycetospora</taxon>
    </lineage>
</organism>
<keyword evidence="8" id="KW-1185">Reference proteome</keyword>
<keyword evidence="3 6" id="KW-0812">Transmembrane</keyword>
<feature type="transmembrane region" description="Helical" evidence="6">
    <location>
        <begin position="142"/>
        <end position="162"/>
    </location>
</feature>
<feature type="transmembrane region" description="Helical" evidence="6">
    <location>
        <begin position="380"/>
        <end position="398"/>
    </location>
</feature>
<accession>A0ABU8M4R1</accession>
<feature type="transmembrane region" description="Helical" evidence="6">
    <location>
        <begin position="94"/>
        <end position="115"/>
    </location>
</feature>
<keyword evidence="4 6" id="KW-1133">Transmembrane helix</keyword>
<protein>
    <submittedName>
        <fullName evidence="7">Cytochrome c oxidase assembly protein</fullName>
    </submittedName>
</protein>
<evidence type="ECO:0000256" key="3">
    <source>
        <dbReference type="ARBA" id="ARBA00022692"/>
    </source>
</evidence>
<evidence type="ECO:0000256" key="6">
    <source>
        <dbReference type="SAM" id="Phobius"/>
    </source>
</evidence>
<feature type="transmembrane region" description="Helical" evidence="6">
    <location>
        <begin position="459"/>
        <end position="479"/>
    </location>
</feature>
<dbReference type="Proteomes" id="UP001369736">
    <property type="component" value="Unassembled WGS sequence"/>
</dbReference>
<feature type="transmembrane region" description="Helical" evidence="6">
    <location>
        <begin position="200"/>
        <end position="217"/>
    </location>
</feature>
<evidence type="ECO:0000256" key="2">
    <source>
        <dbReference type="ARBA" id="ARBA00022475"/>
    </source>
</evidence>
<dbReference type="Pfam" id="PF09678">
    <property type="entry name" value="Caa3_CtaG"/>
    <property type="match status" value="1"/>
</dbReference>
<comment type="subcellular location">
    <subcellularLocation>
        <location evidence="1">Cell membrane</location>
        <topology evidence="1">Multi-pass membrane protein</topology>
    </subcellularLocation>
</comment>
<feature type="transmembrane region" description="Helical" evidence="6">
    <location>
        <begin position="418"/>
        <end position="438"/>
    </location>
</feature>
<feature type="transmembrane region" description="Helical" evidence="6">
    <location>
        <begin position="52"/>
        <end position="74"/>
    </location>
</feature>
<feature type="transmembrane region" description="Helical" evidence="6">
    <location>
        <begin position="169"/>
        <end position="188"/>
    </location>
</feature>
<feature type="transmembrane region" description="Helical" evidence="6">
    <location>
        <begin position="491"/>
        <end position="514"/>
    </location>
</feature>
<sequence length="634" mass="64469">MSPTSPDRRTLLGASVLAAGGVVVFALLRGALPAAALGVTPPPVVVQVATPLARLVVLLAAGATLGGLAGALVARPSRDGARALGAQAYAAVRWAGAAASVWAVAALAAAALSVLTGTGSDLQVLARPDAFLAAAGALEEPAAFLLTAVLAGVVAALCRVTLSWRTTAGAAVLAALGVLAPAVTGQVASARAGHDIATDAAALAAVAAAVWLGLALLETVRPAPGPAPAARTIALVAAGTSVAGVAIAESVLLRGAWFSGLHGPLVLVQLALLAAAAVLTARSRVPGSAVAALLVPAVGLGAVLATELPPALTEPVLTTLEGIQDAALGYRLDPPTVLGMLGPGRLNLLWAVVAVVLAGAYVAGVRRLRRRGDAWPAGRTAAWLGGCALLVWATSSGLGAHSMATFSVHMGVHMMLSMGVPILLVLGGPVTLALRALPAGETGPRAWLLSLLDAPLTRLLTHPLVALALFVGSFYALYLSPIYAAALPFHWAHQLMFLHFLLTGALFFWPIIGVDRPPRPLPHLGRLAMLLASMPFHAFFAVALMSTDVVIGQAFLGQVALPWVPDLLADQRLGGGIAWASGEAPLVVVLLVLLVQWSRADSRDAARGDRHADRDGDAELEAWNRMLADLARGR</sequence>
<feature type="transmembrane region" description="Helical" evidence="6">
    <location>
        <begin position="535"/>
        <end position="556"/>
    </location>
</feature>
<evidence type="ECO:0000256" key="5">
    <source>
        <dbReference type="ARBA" id="ARBA00023136"/>
    </source>
</evidence>
<proteinExistence type="predicted"/>
<comment type="caution">
    <text evidence="7">The sequence shown here is derived from an EMBL/GenBank/DDBJ whole genome shotgun (WGS) entry which is preliminary data.</text>
</comment>
<dbReference type="PROSITE" id="PS51318">
    <property type="entry name" value="TAT"/>
    <property type="match status" value="1"/>
</dbReference>
<keyword evidence="5 6" id="KW-0472">Membrane</keyword>
<feature type="transmembrane region" description="Helical" evidence="6">
    <location>
        <begin position="576"/>
        <end position="597"/>
    </location>
</feature>
<name>A0ABU8M4R1_9PSEU</name>
<evidence type="ECO:0000313" key="8">
    <source>
        <dbReference type="Proteomes" id="UP001369736"/>
    </source>
</evidence>
<dbReference type="EMBL" id="JBBEGM010000005">
    <property type="protein sequence ID" value="MEJ2862325.1"/>
    <property type="molecule type" value="Genomic_DNA"/>
</dbReference>
<gene>
    <name evidence="7" type="ORF">WCD58_14230</name>
</gene>
<feature type="transmembrane region" description="Helical" evidence="6">
    <location>
        <begin position="288"/>
        <end position="306"/>
    </location>
</feature>
<dbReference type="InterPro" id="IPR006311">
    <property type="entry name" value="TAT_signal"/>
</dbReference>
<evidence type="ECO:0000313" key="7">
    <source>
        <dbReference type="EMBL" id="MEJ2862325.1"/>
    </source>
</evidence>
<feature type="transmembrane region" description="Helical" evidence="6">
    <location>
        <begin position="348"/>
        <end position="368"/>
    </location>
</feature>
<reference evidence="7 8" key="1">
    <citation type="submission" date="2024-03" db="EMBL/GenBank/DDBJ databases">
        <title>Actinomycetospora sp. OC33-EN07, a novel actinomycete isolated from wild orchid (Aerides multiflora).</title>
        <authorList>
            <person name="Suriyachadkun C."/>
        </authorList>
    </citation>
    <scope>NUCLEOTIDE SEQUENCE [LARGE SCALE GENOMIC DNA]</scope>
    <source>
        <strain evidence="7 8">OC33-EN07</strain>
    </source>
</reference>
<dbReference type="InterPro" id="IPR019108">
    <property type="entry name" value="Caa3_assmbl_CtaG-rel"/>
</dbReference>
<feature type="transmembrane region" description="Helical" evidence="6">
    <location>
        <begin position="229"/>
        <end position="248"/>
    </location>
</feature>
<evidence type="ECO:0000256" key="4">
    <source>
        <dbReference type="ARBA" id="ARBA00022989"/>
    </source>
</evidence>